<dbReference type="InterPro" id="IPR027417">
    <property type="entry name" value="P-loop_NTPase"/>
</dbReference>
<comment type="caution">
    <text evidence="11">Lacks conserved residue(s) required for the propagation of feature annotation.</text>
</comment>
<comment type="subcellular location">
    <subcellularLocation>
        <location evidence="11">Cytoplasm</location>
    </subcellularLocation>
</comment>
<keyword evidence="13" id="KW-1185">Reference proteome</keyword>
<dbReference type="PANTHER" id="PTHR21087:SF16">
    <property type="entry name" value="SHIKIMATE KINASE 1, CHLOROPLASTIC"/>
    <property type="match status" value="1"/>
</dbReference>
<dbReference type="HAMAP" id="MF_00109">
    <property type="entry name" value="Shikimate_kinase"/>
    <property type="match status" value="1"/>
</dbReference>
<keyword evidence="9 11" id="KW-0057">Aromatic amino acid biosynthesis</keyword>
<comment type="function">
    <text evidence="11">Catalyzes the specific phosphorylation of the 3-hydroxyl group of shikimic acid using ATP as a cosubstrate.</text>
</comment>
<gene>
    <name evidence="11" type="primary">aroK</name>
    <name evidence="12" type="ORF">WM2015_293</name>
</gene>
<evidence type="ECO:0000256" key="5">
    <source>
        <dbReference type="ARBA" id="ARBA00022679"/>
    </source>
</evidence>
<dbReference type="PRINTS" id="PR01100">
    <property type="entry name" value="SHIKIMTKNASE"/>
</dbReference>
<keyword evidence="11" id="KW-0479">Metal-binding</keyword>
<keyword evidence="11" id="KW-0963">Cytoplasm</keyword>
<dbReference type="EMBL" id="CP012154">
    <property type="protein sequence ID" value="AKS40679.1"/>
    <property type="molecule type" value="Genomic_DNA"/>
</dbReference>
<dbReference type="RefSeq" id="WP_049724368.1">
    <property type="nucleotide sequence ID" value="NZ_CP012154.1"/>
</dbReference>
<evidence type="ECO:0000313" key="13">
    <source>
        <dbReference type="Proteomes" id="UP000066624"/>
    </source>
</evidence>
<keyword evidence="6 11" id="KW-0547">Nucleotide-binding</keyword>
<dbReference type="GO" id="GO:0000287">
    <property type="term" value="F:magnesium ion binding"/>
    <property type="evidence" value="ECO:0007669"/>
    <property type="project" value="UniProtKB-UniRule"/>
</dbReference>
<keyword evidence="4 11" id="KW-0028">Amino-acid biosynthesis</keyword>
<protein>
    <recommendedName>
        <fullName evidence="3 11">Shikimate kinase</fullName>
        <shortName evidence="11">SK</shortName>
        <ecNumber evidence="3 11">2.7.1.71</ecNumber>
    </recommendedName>
</protein>
<feature type="binding site" evidence="11">
    <location>
        <position position="79"/>
    </location>
    <ligand>
        <name>substrate</name>
    </ligand>
</feature>
<comment type="subunit">
    <text evidence="11">Monomer.</text>
</comment>
<dbReference type="SUPFAM" id="SSF52540">
    <property type="entry name" value="P-loop containing nucleoside triphosphate hydrolases"/>
    <property type="match status" value="1"/>
</dbReference>
<evidence type="ECO:0000256" key="4">
    <source>
        <dbReference type="ARBA" id="ARBA00022605"/>
    </source>
</evidence>
<dbReference type="CDD" id="cd00464">
    <property type="entry name" value="SK"/>
    <property type="match status" value="1"/>
</dbReference>
<evidence type="ECO:0000256" key="7">
    <source>
        <dbReference type="ARBA" id="ARBA00022777"/>
    </source>
</evidence>
<dbReference type="STRING" id="1579979.WM2015_293"/>
<dbReference type="InterPro" id="IPR023000">
    <property type="entry name" value="Shikimate_kinase_CS"/>
</dbReference>
<evidence type="ECO:0000313" key="12">
    <source>
        <dbReference type="EMBL" id="AKS40679.1"/>
    </source>
</evidence>
<dbReference type="KEGG" id="wma:WM2015_293"/>
<dbReference type="OrthoDB" id="9800332at2"/>
<evidence type="ECO:0000256" key="3">
    <source>
        <dbReference type="ARBA" id="ARBA00012154"/>
    </source>
</evidence>
<comment type="catalytic activity">
    <reaction evidence="10 11">
        <text>shikimate + ATP = 3-phosphoshikimate + ADP + H(+)</text>
        <dbReference type="Rhea" id="RHEA:13121"/>
        <dbReference type="ChEBI" id="CHEBI:15378"/>
        <dbReference type="ChEBI" id="CHEBI:30616"/>
        <dbReference type="ChEBI" id="CHEBI:36208"/>
        <dbReference type="ChEBI" id="CHEBI:145989"/>
        <dbReference type="ChEBI" id="CHEBI:456216"/>
        <dbReference type="EC" id="2.7.1.71"/>
    </reaction>
</comment>
<feature type="binding site" evidence="11">
    <location>
        <position position="57"/>
    </location>
    <ligand>
        <name>substrate</name>
    </ligand>
</feature>
<dbReference type="PROSITE" id="PS01128">
    <property type="entry name" value="SHIKIMATE_KINASE"/>
    <property type="match status" value="1"/>
</dbReference>
<dbReference type="GO" id="GO:0005829">
    <property type="term" value="C:cytosol"/>
    <property type="evidence" value="ECO:0007669"/>
    <property type="project" value="TreeGrafter"/>
</dbReference>
<evidence type="ECO:0000256" key="1">
    <source>
        <dbReference type="ARBA" id="ARBA00004842"/>
    </source>
</evidence>
<comment type="cofactor">
    <cofactor evidence="11">
        <name>Mg(2+)</name>
        <dbReference type="ChEBI" id="CHEBI:18420"/>
    </cofactor>
    <text evidence="11">Binds 1 Mg(2+) ion per subunit.</text>
</comment>
<dbReference type="AlphaFoldDB" id="A0A0K0XSJ2"/>
<sequence>MPRIFLIGPMGSGKTTVGRFLAERLGLEFIDLDQAIERRCGVEVRTIFDIEGEQGFRAREQAMLDELTQRDDVLLATGGGSILDAENRRLLRERGLVVWLKTRVDQQIRRLEKDQRRPLLQAPDREERLQRLARERDPLYAECAHLVIRSDNVVPVQMAARAEQQIRAHLNQGSP</sequence>
<accession>A0A0K0XSJ2</accession>
<feature type="binding site" evidence="11">
    <location>
        <position position="15"/>
    </location>
    <ligand>
        <name>Mg(2+)</name>
        <dbReference type="ChEBI" id="CHEBI:18420"/>
    </ligand>
</feature>
<keyword evidence="8 11" id="KW-0067">ATP-binding</keyword>
<dbReference type="InterPro" id="IPR000623">
    <property type="entry name" value="Shikimate_kinase/TSH1"/>
</dbReference>
<feature type="binding site" evidence="11">
    <location>
        <position position="136"/>
    </location>
    <ligand>
        <name>substrate</name>
    </ligand>
</feature>
<dbReference type="GO" id="GO:0005524">
    <property type="term" value="F:ATP binding"/>
    <property type="evidence" value="ECO:0007669"/>
    <property type="project" value="UniProtKB-UniRule"/>
</dbReference>
<keyword evidence="5 11" id="KW-0808">Transferase</keyword>
<dbReference type="GO" id="GO:0009423">
    <property type="term" value="P:chorismate biosynthetic process"/>
    <property type="evidence" value="ECO:0007669"/>
    <property type="project" value="UniProtKB-UniRule"/>
</dbReference>
<dbReference type="GO" id="GO:0009073">
    <property type="term" value="P:aromatic amino acid family biosynthetic process"/>
    <property type="evidence" value="ECO:0007669"/>
    <property type="project" value="UniProtKB-KW"/>
</dbReference>
<dbReference type="GO" id="GO:0008652">
    <property type="term" value="P:amino acid biosynthetic process"/>
    <property type="evidence" value="ECO:0007669"/>
    <property type="project" value="UniProtKB-KW"/>
</dbReference>
<feature type="binding site" evidence="11">
    <location>
        <position position="33"/>
    </location>
    <ligand>
        <name>substrate</name>
    </ligand>
</feature>
<name>A0A0K0XSJ2_9GAMM</name>
<proteinExistence type="inferred from homology"/>
<feature type="binding site" evidence="11">
    <location>
        <begin position="11"/>
        <end position="16"/>
    </location>
    <ligand>
        <name>ATP</name>
        <dbReference type="ChEBI" id="CHEBI:30616"/>
    </ligand>
</feature>
<evidence type="ECO:0000256" key="8">
    <source>
        <dbReference type="ARBA" id="ARBA00022840"/>
    </source>
</evidence>
<evidence type="ECO:0000256" key="10">
    <source>
        <dbReference type="ARBA" id="ARBA00048567"/>
    </source>
</evidence>
<dbReference type="UniPathway" id="UPA00053">
    <property type="reaction ID" value="UER00088"/>
</dbReference>
<dbReference type="Pfam" id="PF01202">
    <property type="entry name" value="SKI"/>
    <property type="match status" value="1"/>
</dbReference>
<dbReference type="Gene3D" id="3.40.50.300">
    <property type="entry name" value="P-loop containing nucleotide triphosphate hydrolases"/>
    <property type="match status" value="1"/>
</dbReference>
<dbReference type="InterPro" id="IPR031322">
    <property type="entry name" value="Shikimate/glucono_kinase"/>
</dbReference>
<evidence type="ECO:0000256" key="6">
    <source>
        <dbReference type="ARBA" id="ARBA00022741"/>
    </source>
</evidence>
<dbReference type="EC" id="2.7.1.71" evidence="3 11"/>
<reference evidence="12 13" key="1">
    <citation type="submission" date="2015-07" db="EMBL/GenBank/DDBJ databases">
        <authorList>
            <person name="Noorani M."/>
        </authorList>
    </citation>
    <scope>NUCLEOTIDE SEQUENCE [LARGE SCALE GENOMIC DNA]</scope>
    <source>
        <strain evidence="12 13">KCTC 42284</strain>
    </source>
</reference>
<dbReference type="GO" id="GO:0004765">
    <property type="term" value="F:shikimate kinase activity"/>
    <property type="evidence" value="ECO:0007669"/>
    <property type="project" value="UniProtKB-UniRule"/>
</dbReference>
<comment type="pathway">
    <text evidence="1 11">Metabolic intermediate biosynthesis; chorismate biosynthesis; chorismate from D-erythrose 4-phosphate and phosphoenolpyruvate: step 5/7.</text>
</comment>
<evidence type="ECO:0000256" key="11">
    <source>
        <dbReference type="HAMAP-Rule" id="MF_00109"/>
    </source>
</evidence>
<dbReference type="Proteomes" id="UP000066624">
    <property type="component" value="Chromosome"/>
</dbReference>
<organism evidence="12 13">
    <name type="scientific">Wenzhouxiangella marina</name>
    <dbReference type="NCBI Taxonomy" id="1579979"/>
    <lineage>
        <taxon>Bacteria</taxon>
        <taxon>Pseudomonadati</taxon>
        <taxon>Pseudomonadota</taxon>
        <taxon>Gammaproteobacteria</taxon>
        <taxon>Chromatiales</taxon>
        <taxon>Wenzhouxiangellaceae</taxon>
        <taxon>Wenzhouxiangella</taxon>
    </lineage>
</organism>
<evidence type="ECO:0000256" key="2">
    <source>
        <dbReference type="ARBA" id="ARBA00006997"/>
    </source>
</evidence>
<comment type="similarity">
    <text evidence="2 11">Belongs to the shikimate kinase family.</text>
</comment>
<feature type="binding site" evidence="11">
    <location>
        <position position="117"/>
    </location>
    <ligand>
        <name>ATP</name>
        <dbReference type="ChEBI" id="CHEBI:30616"/>
    </ligand>
</feature>
<keyword evidence="11" id="KW-0460">Magnesium</keyword>
<dbReference type="PANTHER" id="PTHR21087">
    <property type="entry name" value="SHIKIMATE KINASE"/>
    <property type="match status" value="1"/>
</dbReference>
<evidence type="ECO:0000256" key="9">
    <source>
        <dbReference type="ARBA" id="ARBA00023141"/>
    </source>
</evidence>
<keyword evidence="7 11" id="KW-0418">Kinase</keyword>